<dbReference type="EMBL" id="GL349438">
    <property type="protein sequence ID" value="KNC54824.1"/>
    <property type="molecule type" value="Genomic_DNA"/>
</dbReference>
<dbReference type="RefSeq" id="XP_013761723.1">
    <property type="nucleotide sequence ID" value="XM_013906269.1"/>
</dbReference>
<keyword evidence="4 7" id="KW-0808">Transferase</keyword>
<feature type="domain" description="BPL/LPL catalytic" evidence="6">
    <location>
        <begin position="32"/>
        <end position="209"/>
    </location>
</feature>
<dbReference type="Gene3D" id="3.30.930.10">
    <property type="entry name" value="Bira Bifunctional Protein, Domain 2"/>
    <property type="match status" value="1"/>
</dbReference>
<dbReference type="OrthoDB" id="19908at2759"/>
<dbReference type="NCBIfam" id="TIGR00214">
    <property type="entry name" value="lipB"/>
    <property type="match status" value="1"/>
</dbReference>
<reference evidence="7 8" key="1">
    <citation type="submission" date="2010-05" db="EMBL/GenBank/DDBJ databases">
        <title>The Genome Sequence of Thecamonas trahens ATCC 50062.</title>
        <authorList>
            <consortium name="The Broad Institute Genome Sequencing Platform"/>
            <person name="Russ C."/>
            <person name="Cuomo C."/>
            <person name="Shea T."/>
            <person name="Young S.K."/>
            <person name="Zeng Q."/>
            <person name="Koehrsen M."/>
            <person name="Haas B."/>
            <person name="Borodovsky M."/>
            <person name="Guigo R."/>
            <person name="Alvarado L."/>
            <person name="Berlin A."/>
            <person name="Bochicchio J."/>
            <person name="Borenstein D."/>
            <person name="Chapman S."/>
            <person name="Chen Z."/>
            <person name="Freedman E."/>
            <person name="Gellesch M."/>
            <person name="Goldberg J."/>
            <person name="Griggs A."/>
            <person name="Gujja S."/>
            <person name="Heilman E."/>
            <person name="Heiman D."/>
            <person name="Hepburn T."/>
            <person name="Howarth C."/>
            <person name="Jen D."/>
            <person name="Larson L."/>
            <person name="Mehta T."/>
            <person name="Park D."/>
            <person name="Pearson M."/>
            <person name="Roberts A."/>
            <person name="Saif S."/>
            <person name="Shenoy N."/>
            <person name="Sisk P."/>
            <person name="Stolte C."/>
            <person name="Sykes S."/>
            <person name="Thomson T."/>
            <person name="Walk T."/>
            <person name="White J."/>
            <person name="Yandava C."/>
            <person name="Burger G."/>
            <person name="Gray M.W."/>
            <person name="Holland P.W.H."/>
            <person name="King N."/>
            <person name="Lang F.B.F."/>
            <person name="Roger A.J."/>
            <person name="Ruiz-Trillo I."/>
            <person name="Lander E."/>
            <person name="Nusbaum C."/>
        </authorList>
    </citation>
    <scope>NUCLEOTIDE SEQUENCE [LARGE SCALE GENOMIC DNA]</scope>
    <source>
        <strain evidence="7 8">ATCC 50062</strain>
    </source>
</reference>
<dbReference type="InterPro" id="IPR020605">
    <property type="entry name" value="Octanoyltransferase_CS"/>
</dbReference>
<keyword evidence="8" id="KW-1185">Reference proteome</keyword>
<dbReference type="InterPro" id="IPR004143">
    <property type="entry name" value="BPL_LPL_catalytic"/>
</dbReference>
<dbReference type="eggNOG" id="KOG0325">
    <property type="taxonomic scope" value="Eukaryota"/>
</dbReference>
<dbReference type="GO" id="GO:0033819">
    <property type="term" value="F:lipoyl(octanoyl) transferase activity"/>
    <property type="evidence" value="ECO:0007669"/>
    <property type="project" value="UniProtKB-EC"/>
</dbReference>
<evidence type="ECO:0000313" key="8">
    <source>
        <dbReference type="Proteomes" id="UP000054408"/>
    </source>
</evidence>
<evidence type="ECO:0000256" key="1">
    <source>
        <dbReference type="ARBA" id="ARBA00004821"/>
    </source>
</evidence>
<dbReference type="PANTHER" id="PTHR10993:SF7">
    <property type="entry name" value="LIPOYLTRANSFERASE 2, MITOCHONDRIAL-RELATED"/>
    <property type="match status" value="1"/>
</dbReference>
<dbReference type="Proteomes" id="UP000054408">
    <property type="component" value="Unassembled WGS sequence"/>
</dbReference>
<dbReference type="GO" id="GO:0009249">
    <property type="term" value="P:protein lipoylation"/>
    <property type="evidence" value="ECO:0007669"/>
    <property type="project" value="InterPro"/>
</dbReference>
<sequence>MVGELFAIDGQTPMPYEPTLAVQDAMRAAVWRGEMGKMLLLEHSPVYTLGVRSRKTELSEEMVAAATGKPANVVRIRRGGQITYHGPGQLVGYLLVDLRQHGGSAKCFMHALEQVVMDATASVTGIVAGRNADHPGVWVGGRKIAAIGVSFSKHVSMHGFALNVDNSDGQLDNAFGAIVPCGINDPGLAVASLDDLVAAEPAATAAVAAAGRPLKDALRSALVHAVAGEFNLELRDSLGPLAESHRGDGAGLAAALCHRFSPPPA</sequence>
<dbReference type="CDD" id="cd16444">
    <property type="entry name" value="LipB"/>
    <property type="match status" value="1"/>
</dbReference>
<dbReference type="InterPro" id="IPR045864">
    <property type="entry name" value="aa-tRNA-synth_II/BPL/LPL"/>
</dbReference>
<feature type="non-terminal residue" evidence="7">
    <location>
        <position position="1"/>
    </location>
</feature>
<dbReference type="UniPathway" id="UPA00538">
    <property type="reaction ID" value="UER00592"/>
</dbReference>
<keyword evidence="5" id="KW-0012">Acyltransferase</keyword>
<dbReference type="HAMAP" id="MF_00013">
    <property type="entry name" value="LipB"/>
    <property type="match status" value="1"/>
</dbReference>
<evidence type="ECO:0000256" key="4">
    <source>
        <dbReference type="ARBA" id="ARBA00022679"/>
    </source>
</evidence>
<name>A0A0L0DR80_THETB</name>
<dbReference type="PANTHER" id="PTHR10993">
    <property type="entry name" value="OCTANOYLTRANSFERASE"/>
    <property type="match status" value="1"/>
</dbReference>
<dbReference type="STRING" id="461836.A0A0L0DR80"/>
<dbReference type="EC" id="2.3.1.181" evidence="3"/>
<accession>A0A0L0DR80</accession>
<dbReference type="PROSITE" id="PS51733">
    <property type="entry name" value="BPL_LPL_CATALYTIC"/>
    <property type="match status" value="1"/>
</dbReference>
<evidence type="ECO:0000256" key="2">
    <source>
        <dbReference type="ARBA" id="ARBA00007907"/>
    </source>
</evidence>
<dbReference type="AlphaFoldDB" id="A0A0L0DR80"/>
<proteinExistence type="inferred from homology"/>
<organism evidence="7 8">
    <name type="scientific">Thecamonas trahens ATCC 50062</name>
    <dbReference type="NCBI Taxonomy" id="461836"/>
    <lineage>
        <taxon>Eukaryota</taxon>
        <taxon>Apusozoa</taxon>
        <taxon>Apusomonadida</taxon>
        <taxon>Apusomonadidae</taxon>
        <taxon>Thecamonas</taxon>
    </lineage>
</organism>
<evidence type="ECO:0000256" key="3">
    <source>
        <dbReference type="ARBA" id="ARBA00012334"/>
    </source>
</evidence>
<dbReference type="InterPro" id="IPR000544">
    <property type="entry name" value="Octanoyltransferase"/>
</dbReference>
<comment type="pathway">
    <text evidence="1">Protein modification; protein lipoylation via endogenous pathway; protein N(6)-(lipoyl)lysine from octanoyl-[acyl-carrier-protein]: step 1/2.</text>
</comment>
<dbReference type="SUPFAM" id="SSF55681">
    <property type="entry name" value="Class II aaRS and biotin synthetases"/>
    <property type="match status" value="1"/>
</dbReference>
<evidence type="ECO:0000313" key="7">
    <source>
        <dbReference type="EMBL" id="KNC54824.1"/>
    </source>
</evidence>
<dbReference type="PROSITE" id="PS01313">
    <property type="entry name" value="LIPB"/>
    <property type="match status" value="1"/>
</dbReference>
<protein>
    <recommendedName>
        <fullName evidence="3">lipoyl(octanoyl) transferase</fullName>
        <ecNumber evidence="3">2.3.1.181</ecNumber>
    </recommendedName>
</protein>
<comment type="similarity">
    <text evidence="2">Belongs to the LipB family.</text>
</comment>
<dbReference type="GeneID" id="25561419"/>
<evidence type="ECO:0000259" key="6">
    <source>
        <dbReference type="PROSITE" id="PS51733"/>
    </source>
</evidence>
<dbReference type="Pfam" id="PF21948">
    <property type="entry name" value="LplA-B_cat"/>
    <property type="match status" value="1"/>
</dbReference>
<evidence type="ECO:0000256" key="5">
    <source>
        <dbReference type="ARBA" id="ARBA00023315"/>
    </source>
</evidence>
<gene>
    <name evidence="7" type="ORF">AMSG_01677</name>
</gene>